<comment type="caution">
    <text evidence="2">The sequence shown here is derived from an EMBL/GenBank/DDBJ whole genome shotgun (WGS) entry which is preliminary data.</text>
</comment>
<keyword evidence="3" id="KW-1185">Reference proteome</keyword>
<dbReference type="Proteomes" id="UP000677537">
    <property type="component" value="Unassembled WGS sequence"/>
</dbReference>
<keyword evidence="1" id="KW-0175">Coiled coil</keyword>
<feature type="coiled-coil region" evidence="1">
    <location>
        <begin position="113"/>
        <end position="140"/>
    </location>
</feature>
<gene>
    <name evidence="2" type="ORF">J5Y10_08280</name>
</gene>
<evidence type="ECO:0000256" key="1">
    <source>
        <dbReference type="SAM" id="Coils"/>
    </source>
</evidence>
<proteinExistence type="predicted"/>
<dbReference type="RefSeq" id="WP_209372585.1">
    <property type="nucleotide sequence ID" value="NZ_JAGIZA010000004.1"/>
</dbReference>
<protein>
    <submittedName>
        <fullName evidence="2">Uncharacterized protein</fullName>
    </submittedName>
</protein>
<name>A0A940S5B6_9PROT</name>
<reference evidence="2" key="1">
    <citation type="submission" date="2021-03" db="EMBL/GenBank/DDBJ databases">
        <authorList>
            <person name="So Y."/>
        </authorList>
    </citation>
    <scope>NUCLEOTIDE SEQUENCE</scope>
    <source>
        <strain evidence="2">SG15</strain>
    </source>
</reference>
<dbReference type="AlphaFoldDB" id="A0A940S5B6"/>
<organism evidence="2 3">
    <name type="scientific">Roseomonas indoligenes</name>
    <dbReference type="NCBI Taxonomy" id="2820811"/>
    <lineage>
        <taxon>Bacteria</taxon>
        <taxon>Pseudomonadati</taxon>
        <taxon>Pseudomonadota</taxon>
        <taxon>Alphaproteobacteria</taxon>
        <taxon>Acetobacterales</taxon>
        <taxon>Roseomonadaceae</taxon>
        <taxon>Roseomonas</taxon>
    </lineage>
</organism>
<evidence type="ECO:0000313" key="3">
    <source>
        <dbReference type="Proteomes" id="UP000677537"/>
    </source>
</evidence>
<sequence length="151" mass="16111">MASWPGEGKPWFFADDVSALAGADDVRAVLNDPTIPGLSRRENFAEFGKTDLLSSHGVVAVLGRVALRGGLFLAHIIECALQGDALGWDPKDRWRATEALSVPPLDHPLSRAAQAAQARALDMTLRVAALQAENAALRAQIPSRVDAAHRA</sequence>
<dbReference type="EMBL" id="JAGIZA010000004">
    <property type="protein sequence ID" value="MBP0492775.1"/>
    <property type="molecule type" value="Genomic_DNA"/>
</dbReference>
<accession>A0A940S5B6</accession>
<evidence type="ECO:0000313" key="2">
    <source>
        <dbReference type="EMBL" id="MBP0492775.1"/>
    </source>
</evidence>